<accession>A0A061IYQ8</accession>
<comment type="caution">
    <text evidence="1">The sequence shown here is derived from an EMBL/GenBank/DDBJ whole genome shotgun (WGS) entry which is preliminary data.</text>
</comment>
<sequence length="292" mass="32395">MLASMFLRRSYWLDIRPATVVLLFLLHSFLVYECAMRGHEENGAEIRVAASQLAELMNDAVPVGPMYSIRVHFLHRCPNDGCTRDSEFLSRDVAPADVLILVFPPNMTLNRTEVVQHFVLLRRWLWITPLDSSSFIVSSSSSYALPERRLSFTEPGKVPVPAILRLRNMSAFLQAETSPPKVYPASGGGSIAACFLIETDPSHIRTSSGGTLQDELVADSNASRIPAMAVNWGLAHNANWTLFISPCGSNHVYKWDKRHSYSLENTIVWWVCAASDTFIEVNAAASLITAVA</sequence>
<reference evidence="1 2" key="1">
    <citation type="submission" date="2013-07" db="EMBL/GenBank/DDBJ databases">
        <authorList>
            <person name="Stoco P.H."/>
            <person name="Wagner G."/>
            <person name="Gerber A."/>
            <person name="Zaha A."/>
            <person name="Thompson C."/>
            <person name="Bartholomeu D.C."/>
            <person name="Luckemeyer D.D."/>
            <person name="Bahia D."/>
            <person name="Loreto E."/>
            <person name="Prestes E.B."/>
            <person name="Lima F.M."/>
            <person name="Rodrigues-Luiz G."/>
            <person name="Vallejo G.A."/>
            <person name="Filho J.F."/>
            <person name="Monteiro K.M."/>
            <person name="Tyler K.M."/>
            <person name="de Almeida L.G."/>
            <person name="Ortiz M.F."/>
            <person name="Siervo M.A."/>
            <person name="de Moraes M.H."/>
            <person name="Cunha O.L."/>
            <person name="Mendonca-Neto R."/>
            <person name="Silva R."/>
            <person name="Teixeira S.M."/>
            <person name="Murta S.M."/>
            <person name="Sincero T.C."/>
            <person name="Mendes T.A."/>
            <person name="Urmenyi T.P."/>
            <person name="Silva V.G."/>
            <person name="da Rocha W.D."/>
            <person name="Andersson B."/>
            <person name="Romanha A.J."/>
            <person name="Steindel M."/>
            <person name="de Vasconcelos A.T."/>
            <person name="Grisard E.C."/>
        </authorList>
    </citation>
    <scope>NUCLEOTIDE SEQUENCE [LARGE SCALE GENOMIC DNA]</scope>
    <source>
        <strain evidence="1 2">SC58</strain>
    </source>
</reference>
<dbReference type="VEuPathDB" id="TriTrypDB:TRSC58_04011"/>
<organism evidence="1 2">
    <name type="scientific">Trypanosoma rangeli SC58</name>
    <dbReference type="NCBI Taxonomy" id="429131"/>
    <lineage>
        <taxon>Eukaryota</taxon>
        <taxon>Discoba</taxon>
        <taxon>Euglenozoa</taxon>
        <taxon>Kinetoplastea</taxon>
        <taxon>Metakinetoplastina</taxon>
        <taxon>Trypanosomatida</taxon>
        <taxon>Trypanosomatidae</taxon>
        <taxon>Trypanosoma</taxon>
        <taxon>Herpetosoma</taxon>
    </lineage>
</organism>
<dbReference type="Proteomes" id="UP000031737">
    <property type="component" value="Unassembled WGS sequence"/>
</dbReference>
<evidence type="ECO:0000313" key="1">
    <source>
        <dbReference type="EMBL" id="ESL08288.1"/>
    </source>
</evidence>
<keyword evidence="2" id="KW-1185">Reference proteome</keyword>
<dbReference type="AlphaFoldDB" id="A0A061IYQ8"/>
<dbReference type="EMBL" id="AUPL01004011">
    <property type="protein sequence ID" value="ESL08288.1"/>
    <property type="molecule type" value="Genomic_DNA"/>
</dbReference>
<gene>
    <name evidence="1" type="ORF">TRSC58_04011</name>
</gene>
<evidence type="ECO:0000313" key="2">
    <source>
        <dbReference type="Proteomes" id="UP000031737"/>
    </source>
</evidence>
<protein>
    <submittedName>
        <fullName evidence="1">Uncharacterized protein</fullName>
    </submittedName>
</protein>
<proteinExistence type="predicted"/>
<dbReference type="OrthoDB" id="239005at2759"/>
<name>A0A061IYQ8_TRYRA</name>